<evidence type="ECO:0000256" key="9">
    <source>
        <dbReference type="ARBA" id="ARBA00022777"/>
    </source>
</evidence>
<keyword evidence="13 15" id="KW-0472">Membrane</keyword>
<gene>
    <name evidence="17" type="ORF">OE749_12730</name>
</gene>
<protein>
    <recommendedName>
        <fullName evidence="3">histidine kinase</fullName>
        <ecNumber evidence="3">2.7.13.3</ecNumber>
    </recommendedName>
</protein>
<keyword evidence="11 15" id="KW-1133">Transmembrane helix</keyword>
<dbReference type="RefSeq" id="WP_263712843.1">
    <property type="nucleotide sequence ID" value="NZ_JAOWKX010000006.1"/>
</dbReference>
<dbReference type="InterPro" id="IPR003661">
    <property type="entry name" value="HisK_dim/P_dom"/>
</dbReference>
<reference evidence="17 18" key="1">
    <citation type="submission" date="2022-10" db="EMBL/GenBank/DDBJ databases">
        <title>Aestuariibacter sp. AA17 isolated from Montipora capitata coral fragment.</title>
        <authorList>
            <person name="Emsley S.A."/>
            <person name="Pfannmuller K.M."/>
            <person name="Loughran R.M."/>
            <person name="Shlafstein M."/>
            <person name="Papke E."/>
            <person name="Saw J.H."/>
            <person name="Ushijima B."/>
            <person name="Videau P."/>
        </authorList>
    </citation>
    <scope>NUCLEOTIDE SEQUENCE [LARGE SCALE GENOMIC DNA]</scope>
    <source>
        <strain evidence="17 18">AA17</strain>
    </source>
</reference>
<keyword evidence="7 15" id="KW-0812">Transmembrane</keyword>
<evidence type="ECO:0000256" key="2">
    <source>
        <dbReference type="ARBA" id="ARBA00004651"/>
    </source>
</evidence>
<evidence type="ECO:0000256" key="1">
    <source>
        <dbReference type="ARBA" id="ARBA00000085"/>
    </source>
</evidence>
<accession>A0ABT3AAE0</accession>
<evidence type="ECO:0000256" key="14">
    <source>
        <dbReference type="SAM" id="Coils"/>
    </source>
</evidence>
<evidence type="ECO:0000256" key="4">
    <source>
        <dbReference type="ARBA" id="ARBA00022475"/>
    </source>
</evidence>
<evidence type="ECO:0000256" key="13">
    <source>
        <dbReference type="ARBA" id="ARBA00023136"/>
    </source>
</evidence>
<keyword evidence="10" id="KW-0067">ATP-binding</keyword>
<keyword evidence="8" id="KW-0547">Nucleotide-binding</keyword>
<dbReference type="EMBL" id="JAOWKX010000006">
    <property type="protein sequence ID" value="MCV2885557.1"/>
    <property type="molecule type" value="Genomic_DNA"/>
</dbReference>
<keyword evidence="6" id="KW-0808">Transferase</keyword>
<dbReference type="InterPro" id="IPR050398">
    <property type="entry name" value="HssS/ArlS-like"/>
</dbReference>
<dbReference type="InterPro" id="IPR036097">
    <property type="entry name" value="HisK_dim/P_sf"/>
</dbReference>
<name>A0ABT3AAE0_9ALTE</name>
<dbReference type="PANTHER" id="PTHR45528:SF1">
    <property type="entry name" value="SENSOR HISTIDINE KINASE CPXA"/>
    <property type="match status" value="1"/>
</dbReference>
<proteinExistence type="predicted"/>
<dbReference type="Proteomes" id="UP001652504">
    <property type="component" value="Unassembled WGS sequence"/>
</dbReference>
<dbReference type="InterPro" id="IPR003594">
    <property type="entry name" value="HATPase_dom"/>
</dbReference>
<evidence type="ECO:0000256" key="3">
    <source>
        <dbReference type="ARBA" id="ARBA00012438"/>
    </source>
</evidence>
<dbReference type="GO" id="GO:0016301">
    <property type="term" value="F:kinase activity"/>
    <property type="evidence" value="ECO:0007669"/>
    <property type="project" value="UniProtKB-KW"/>
</dbReference>
<organism evidence="17 18">
    <name type="scientific">Fluctibacter corallii</name>
    <dbReference type="NCBI Taxonomy" id="2984329"/>
    <lineage>
        <taxon>Bacteria</taxon>
        <taxon>Pseudomonadati</taxon>
        <taxon>Pseudomonadota</taxon>
        <taxon>Gammaproteobacteria</taxon>
        <taxon>Alteromonadales</taxon>
        <taxon>Alteromonadaceae</taxon>
        <taxon>Fluctibacter</taxon>
    </lineage>
</organism>
<comment type="catalytic activity">
    <reaction evidence="1">
        <text>ATP + protein L-histidine = ADP + protein N-phospho-L-histidine.</text>
        <dbReference type="EC" id="2.7.13.3"/>
    </reaction>
</comment>
<feature type="coiled-coil region" evidence="14">
    <location>
        <begin position="222"/>
        <end position="249"/>
    </location>
</feature>
<evidence type="ECO:0000256" key="12">
    <source>
        <dbReference type="ARBA" id="ARBA00023012"/>
    </source>
</evidence>
<dbReference type="SUPFAM" id="SSF55874">
    <property type="entry name" value="ATPase domain of HSP90 chaperone/DNA topoisomerase II/histidine kinase"/>
    <property type="match status" value="1"/>
</dbReference>
<evidence type="ECO:0000259" key="16">
    <source>
        <dbReference type="PROSITE" id="PS50109"/>
    </source>
</evidence>
<evidence type="ECO:0000313" key="17">
    <source>
        <dbReference type="EMBL" id="MCV2885557.1"/>
    </source>
</evidence>
<dbReference type="SMART" id="SM00388">
    <property type="entry name" value="HisKA"/>
    <property type="match status" value="1"/>
</dbReference>
<comment type="caution">
    <text evidence="17">The sequence shown here is derived from an EMBL/GenBank/DDBJ whole genome shotgun (WGS) entry which is preliminary data.</text>
</comment>
<dbReference type="PANTHER" id="PTHR45528">
    <property type="entry name" value="SENSOR HISTIDINE KINASE CPXA"/>
    <property type="match status" value="1"/>
</dbReference>
<keyword evidence="14" id="KW-0175">Coiled coil</keyword>
<evidence type="ECO:0000256" key="10">
    <source>
        <dbReference type="ARBA" id="ARBA00022840"/>
    </source>
</evidence>
<dbReference type="EC" id="2.7.13.3" evidence="3"/>
<keyword evidence="18" id="KW-1185">Reference proteome</keyword>
<dbReference type="CDD" id="cd00082">
    <property type="entry name" value="HisKA"/>
    <property type="match status" value="1"/>
</dbReference>
<feature type="transmembrane region" description="Helical" evidence="15">
    <location>
        <begin position="169"/>
        <end position="191"/>
    </location>
</feature>
<dbReference type="Pfam" id="PF00512">
    <property type="entry name" value="HisKA"/>
    <property type="match status" value="1"/>
</dbReference>
<evidence type="ECO:0000256" key="15">
    <source>
        <dbReference type="SAM" id="Phobius"/>
    </source>
</evidence>
<keyword evidence="5" id="KW-0597">Phosphoprotein</keyword>
<evidence type="ECO:0000256" key="5">
    <source>
        <dbReference type="ARBA" id="ARBA00022553"/>
    </source>
</evidence>
<keyword evidence="9 17" id="KW-0418">Kinase</keyword>
<evidence type="ECO:0000256" key="11">
    <source>
        <dbReference type="ARBA" id="ARBA00022989"/>
    </source>
</evidence>
<comment type="subcellular location">
    <subcellularLocation>
        <location evidence="2">Cell membrane</location>
        <topology evidence="2">Multi-pass membrane protein</topology>
    </subcellularLocation>
</comment>
<evidence type="ECO:0000256" key="7">
    <source>
        <dbReference type="ARBA" id="ARBA00022692"/>
    </source>
</evidence>
<dbReference type="PROSITE" id="PS50109">
    <property type="entry name" value="HIS_KIN"/>
    <property type="match status" value="1"/>
</dbReference>
<dbReference type="Gene3D" id="3.30.565.10">
    <property type="entry name" value="Histidine kinase-like ATPase, C-terminal domain"/>
    <property type="match status" value="1"/>
</dbReference>
<evidence type="ECO:0000256" key="6">
    <source>
        <dbReference type="ARBA" id="ARBA00022679"/>
    </source>
</evidence>
<sequence>MQFASLRQVIVFSFLIALVPLGILLLQSRTALSSMSKIASTEAEYAIELTRKMSEVETMASNIERNVRQFNVIQNPELKSLLSQYYARSKGLFAGICNELEKQANCQDMQNRLNWFENNQIVLDELLLNAQLAAFRQALSAIGKDVDRHLEKRIQGHKVFVSTVQQTQFWSTVLMVGLSLPLIWFATRVILSPVEKIERMIGMIANQAEKLPKVSKRGPKELIEVEHKLSNLSDRLIQLENLRKALLRHASHELKTPLASMKEGCSLLSDEIVGELSDSQKEVVTLLNGAAERLNTLIEQLLDYNMLLQQAKPEYTQVDPQQLIDVFMADNSLAIKQNSNPIELDLNVPSMVVDEKLFRRILDNLLSNALAHGAKSSPVYIKLYVHKKHVVLDVANRGRKIEQEMRQSVFTPFKRGEGYRHDRVTGSGLGLSIVADCARMMHGHAEIVDVDYADVCVRVTLPQNGESQ</sequence>
<keyword evidence="12" id="KW-0902">Two-component regulatory system</keyword>
<dbReference type="InterPro" id="IPR005467">
    <property type="entry name" value="His_kinase_dom"/>
</dbReference>
<dbReference type="SMART" id="SM00387">
    <property type="entry name" value="HATPase_c"/>
    <property type="match status" value="1"/>
</dbReference>
<dbReference type="Gene3D" id="1.10.287.130">
    <property type="match status" value="1"/>
</dbReference>
<dbReference type="InterPro" id="IPR036890">
    <property type="entry name" value="HATPase_C_sf"/>
</dbReference>
<dbReference type="CDD" id="cd00075">
    <property type="entry name" value="HATPase"/>
    <property type="match status" value="1"/>
</dbReference>
<dbReference type="InterPro" id="IPR004358">
    <property type="entry name" value="Sig_transdc_His_kin-like_C"/>
</dbReference>
<evidence type="ECO:0000313" key="18">
    <source>
        <dbReference type="Proteomes" id="UP001652504"/>
    </source>
</evidence>
<evidence type="ECO:0000256" key="8">
    <source>
        <dbReference type="ARBA" id="ARBA00022741"/>
    </source>
</evidence>
<dbReference type="PRINTS" id="PR00344">
    <property type="entry name" value="BCTRLSENSOR"/>
</dbReference>
<dbReference type="SUPFAM" id="SSF47384">
    <property type="entry name" value="Homodimeric domain of signal transducing histidine kinase"/>
    <property type="match status" value="1"/>
</dbReference>
<feature type="domain" description="Histidine kinase" evidence="16">
    <location>
        <begin position="249"/>
        <end position="465"/>
    </location>
</feature>
<dbReference type="Pfam" id="PF02518">
    <property type="entry name" value="HATPase_c"/>
    <property type="match status" value="1"/>
</dbReference>
<keyword evidence="4" id="KW-1003">Cell membrane</keyword>